<evidence type="ECO:0000313" key="2">
    <source>
        <dbReference type="EMBL" id="MBB6439654.1"/>
    </source>
</evidence>
<feature type="non-terminal residue" evidence="1">
    <location>
        <position position="26"/>
    </location>
</feature>
<dbReference type="EMBL" id="JACHEM010000025">
    <property type="protein sequence ID" value="MBB6439654.1"/>
    <property type="molecule type" value="Genomic_DNA"/>
</dbReference>
<reference evidence="1 3" key="1">
    <citation type="submission" date="2020-08" db="EMBL/GenBank/DDBJ databases">
        <title>Genomic Encyclopedia of Type Strains, Phase IV (KMG-IV): sequencing the most valuable type-strain genomes for metagenomic binning, comparative biology and taxonomic classification.</title>
        <authorList>
            <person name="Goeker M."/>
        </authorList>
    </citation>
    <scope>NUCLEOTIDE SEQUENCE [LARGE SCALE GENOMIC DNA]</scope>
    <source>
        <strain evidence="1 3">DSM 40141</strain>
    </source>
</reference>
<dbReference type="AlphaFoldDB" id="A0A7X0LTH6"/>
<keyword evidence="3" id="KW-1185">Reference proteome</keyword>
<proteinExistence type="predicted"/>
<evidence type="ECO:0000313" key="1">
    <source>
        <dbReference type="EMBL" id="MBB6439439.1"/>
    </source>
</evidence>
<sequence>MRRLLTSGQMGFMRGTLTMAAPRKYS</sequence>
<name>A0A7X0LTH6_9ACTN</name>
<evidence type="ECO:0000313" key="3">
    <source>
        <dbReference type="Proteomes" id="UP000540423"/>
    </source>
</evidence>
<dbReference type="EMBL" id="JACHEM010000021">
    <property type="protein sequence ID" value="MBB6439439.1"/>
    <property type="molecule type" value="Genomic_DNA"/>
</dbReference>
<accession>A0A7X0LTH6</accession>
<comment type="caution">
    <text evidence="1">The sequence shown here is derived from an EMBL/GenBank/DDBJ whole genome shotgun (WGS) entry which is preliminary data.</text>
</comment>
<organism evidence="1 3">
    <name type="scientific">Streptomyces candidus</name>
    <dbReference type="NCBI Taxonomy" id="67283"/>
    <lineage>
        <taxon>Bacteria</taxon>
        <taxon>Bacillati</taxon>
        <taxon>Actinomycetota</taxon>
        <taxon>Actinomycetes</taxon>
        <taxon>Kitasatosporales</taxon>
        <taxon>Streptomycetaceae</taxon>
        <taxon>Streptomyces</taxon>
    </lineage>
</organism>
<gene>
    <name evidence="1" type="ORF">HNQ79_005951</name>
    <name evidence="2" type="ORF">HNQ79_006166</name>
</gene>
<protein>
    <submittedName>
        <fullName evidence="1">Uncharacterized protein</fullName>
    </submittedName>
</protein>
<dbReference type="Proteomes" id="UP000540423">
    <property type="component" value="Unassembled WGS sequence"/>
</dbReference>